<dbReference type="HOGENOM" id="CLU_1014566_0_0_0"/>
<sequence length="274" mass="31710">MSRVLDFLKSFRSSSNYRKAGRAHLNVAKKEDPEQFLGLVANYIDLAYTFYGSCHADPVEFRRERVSQLFLQLWRQLGYAERLSDFEFMLAQALIQSSDDEGRISSPEPMVTKVRLLSPRVRFALLAYEFEKWPIRWVKLVMRMRPQELHALLAEARCELCGVSWESLAEAERNCLIEICDAMDCCPDIAKNKAIHEQAKQFPRVMEIKAEWLELRPELVEVRLRFVPDQAEREAAMAAVLNAIDGVPIQRAPIVDRMVNTVHFSRHEPVEVSK</sequence>
<dbReference type="STRING" id="583355.Caka_2643"/>
<protein>
    <submittedName>
        <fullName evidence="1">Uncharacterized protein</fullName>
    </submittedName>
</protein>
<accession>D5EPS6</accession>
<dbReference type="EMBL" id="CP001998">
    <property type="protein sequence ID" value="ADE55659.1"/>
    <property type="molecule type" value="Genomic_DNA"/>
</dbReference>
<dbReference type="RefSeq" id="WP_013044381.1">
    <property type="nucleotide sequence ID" value="NC_014008.1"/>
</dbReference>
<dbReference type="KEGG" id="caa:Caka_2643"/>
<dbReference type="Proteomes" id="UP000000925">
    <property type="component" value="Chromosome"/>
</dbReference>
<organism evidence="1 2">
    <name type="scientific">Coraliomargarita akajimensis (strain DSM 45221 / IAM 15411 / JCM 23193 / KCTC 12865 / 04OKA010-24)</name>
    <dbReference type="NCBI Taxonomy" id="583355"/>
    <lineage>
        <taxon>Bacteria</taxon>
        <taxon>Pseudomonadati</taxon>
        <taxon>Verrucomicrobiota</taxon>
        <taxon>Opitutia</taxon>
        <taxon>Puniceicoccales</taxon>
        <taxon>Coraliomargaritaceae</taxon>
        <taxon>Coraliomargarita</taxon>
    </lineage>
</organism>
<dbReference type="OrthoDB" id="190162at2"/>
<dbReference type="eggNOG" id="ENOG502ZH90">
    <property type="taxonomic scope" value="Bacteria"/>
</dbReference>
<reference evidence="1 2" key="1">
    <citation type="journal article" date="2010" name="Stand. Genomic Sci.">
        <title>Complete genome sequence of Coraliomargarita akajimensis type strain (04OKA010-24).</title>
        <authorList>
            <person name="Mavromatis K."/>
            <person name="Abt B."/>
            <person name="Brambilla E."/>
            <person name="Lapidus A."/>
            <person name="Copeland A."/>
            <person name="Deshpande S."/>
            <person name="Nolan M."/>
            <person name="Lucas S."/>
            <person name="Tice H."/>
            <person name="Cheng J.F."/>
            <person name="Han C."/>
            <person name="Detter J.C."/>
            <person name="Woyke T."/>
            <person name="Goodwin L."/>
            <person name="Pitluck S."/>
            <person name="Held B."/>
            <person name="Brettin T."/>
            <person name="Tapia R."/>
            <person name="Ivanova N."/>
            <person name="Mikhailova N."/>
            <person name="Pati A."/>
            <person name="Liolios K."/>
            <person name="Chen A."/>
            <person name="Palaniappan K."/>
            <person name="Land M."/>
            <person name="Hauser L."/>
            <person name="Chang Y.J."/>
            <person name="Jeffries C.D."/>
            <person name="Rohde M."/>
            <person name="Goker M."/>
            <person name="Bristow J."/>
            <person name="Eisen J.A."/>
            <person name="Markowitz V."/>
            <person name="Hugenholtz P."/>
            <person name="Klenk H.P."/>
            <person name="Kyrpides N.C."/>
        </authorList>
    </citation>
    <scope>NUCLEOTIDE SEQUENCE [LARGE SCALE GENOMIC DNA]</scope>
    <source>
        <strain evidence="2">DSM 45221 / IAM 15411 / JCM 23193 / KCTC 12865</strain>
    </source>
</reference>
<name>D5EPS6_CORAD</name>
<dbReference type="AlphaFoldDB" id="D5EPS6"/>
<evidence type="ECO:0000313" key="1">
    <source>
        <dbReference type="EMBL" id="ADE55659.1"/>
    </source>
</evidence>
<proteinExistence type="predicted"/>
<keyword evidence="2" id="KW-1185">Reference proteome</keyword>
<evidence type="ECO:0000313" key="2">
    <source>
        <dbReference type="Proteomes" id="UP000000925"/>
    </source>
</evidence>
<gene>
    <name evidence="1" type="ordered locus">Caka_2643</name>
</gene>